<sequence>MSSSKMSLPLSGLSKRKWYIAGALAVASLVSILIITLAATLFKVPEVIAAPSVSSTANLVLGQTDFTTSNLLSAAGISSPSGLVIDTPHHRLFISDTGNNRVLGWNISTPIVSGRMADIVLGQANFRNNLAPAPTSSSMNAPTALALDSSGNLYVADSGNNRVLVFAYNSTFSSYTGKAAGYVLGQGGSFITKGSGATADNFSNPNGVAVDSSGHLFIADSSNNRVLEYDTPLVASPAADRVIGQSDLTSNSANQSATPGINTLSNPRGLAVNGSGVLAVADSDNNRILLYTSPLSATYNLSANNVFGQGGYFTSNSATNPPTNKSLNSPNSVAFDANTPQNLYVADKLNHRVLKFNSPFAGDSQASLVFGQQGSFTTKTSGTANDSIWGPQDVKVDASGNLFVIDTVNNRMLEYTSPSTVPPAADFVLGQTTFTSGGANALADSAMLKTPGGVVYDKVRNRLYVADTANHRVLGWNSSSLANNNAPADIVIGQPNFWSVAMPDPPTASSLSLPKGLAVDVDGNLYVADSGNNRVVLYLNPFATDTIADRVFGQPDLTTYNDNWTPSQTTLRNPGWVAVDSSVNPNRLYISDTKNQRVLAYPTPKVSSVPSLVIGKTSFIDAPIQYSDPSTSSNTFETSGIVVDGKGNLYVNDYYRHRTLFFPTPFDSGGTTATKVLGQPDMVSATDYPLNAYADTMYYQRGIAIDPNGNLFIADSGNARVLYWSYKGSVIPATNGQAADGVLGQSDLTSKSAGLSNSKFGLTDKLTNAMEGLATDAYGRLYVVDRSNNRVLRFSTNPPSDVKFTSHPTTVPADVYSTAIHVQLVDANGNRMVSDTDSIVNLTSSSGTGSFFTLANGSYSSIASGAATIPAGTVGIDVYYKDSTANASAYTLTAKLGSSTGDTFLMTVNETPKTLVYKNTDDGAKGTFSYAIANANSGDTITFRLEANQPITFVSGSTLPVINKELKIGELTDCINGPSIVIDGTNLTSHALSTQYRLQIIGVKFKKMKLVTNTFVNSGGTFENIFKCTSFDNSSSS</sequence>
<dbReference type="Gene3D" id="2.120.10.30">
    <property type="entry name" value="TolB, C-terminal domain"/>
    <property type="match status" value="3"/>
</dbReference>
<keyword evidence="3" id="KW-0812">Transmembrane</keyword>
<dbReference type="EMBL" id="JACATZ010000001">
    <property type="protein sequence ID" value="NWJ46692.1"/>
    <property type="molecule type" value="Genomic_DNA"/>
</dbReference>
<dbReference type="CDD" id="cd05819">
    <property type="entry name" value="NHL"/>
    <property type="match status" value="2"/>
</dbReference>
<dbReference type="SUPFAM" id="SSF63825">
    <property type="entry name" value="YWTD domain"/>
    <property type="match status" value="1"/>
</dbReference>
<feature type="repeat" description="NHL" evidence="2">
    <location>
        <begin position="140"/>
        <end position="169"/>
    </location>
</feature>
<dbReference type="Proteomes" id="UP000521676">
    <property type="component" value="Unassembled WGS sequence"/>
</dbReference>
<evidence type="ECO:0000313" key="7">
    <source>
        <dbReference type="Proteomes" id="UP001431572"/>
    </source>
</evidence>
<reference evidence="4 6" key="1">
    <citation type="submission" date="2020-06" db="EMBL/GenBank/DDBJ databases">
        <title>Anoxygenic phototrophic Chloroflexota member uses a Type I reaction center.</title>
        <authorList>
            <person name="Tsuji J.M."/>
            <person name="Shaw N.A."/>
            <person name="Nagashima S."/>
            <person name="Venkiteswaran J."/>
            <person name="Schiff S.L."/>
            <person name="Hanada S."/>
            <person name="Tank M."/>
            <person name="Neufeld J.D."/>
        </authorList>
    </citation>
    <scope>NUCLEOTIDE SEQUENCE [LARGE SCALE GENOMIC DNA]</scope>
    <source>
        <strain evidence="4">L227-S17</strain>
    </source>
</reference>
<dbReference type="GO" id="GO:0008270">
    <property type="term" value="F:zinc ion binding"/>
    <property type="evidence" value="ECO:0007669"/>
    <property type="project" value="UniProtKB-KW"/>
</dbReference>
<evidence type="ECO:0000256" key="2">
    <source>
        <dbReference type="PROSITE-ProRule" id="PRU00504"/>
    </source>
</evidence>
<dbReference type="Proteomes" id="UP001431572">
    <property type="component" value="Chromosome 1"/>
</dbReference>
<evidence type="ECO:0000256" key="3">
    <source>
        <dbReference type="SAM" id="Phobius"/>
    </source>
</evidence>
<reference evidence="5" key="2">
    <citation type="journal article" date="2024" name="Nature">
        <title>Anoxygenic phototroph of the Chloroflexota uses a type I reaction centre.</title>
        <authorList>
            <person name="Tsuji J.M."/>
            <person name="Shaw N.A."/>
            <person name="Nagashima S."/>
            <person name="Venkiteswaran J.J."/>
            <person name="Schiff S.L."/>
            <person name="Watanabe T."/>
            <person name="Fukui M."/>
            <person name="Hanada S."/>
            <person name="Tank M."/>
            <person name="Neufeld J.D."/>
        </authorList>
    </citation>
    <scope>NUCLEOTIDE SEQUENCE</scope>
    <source>
        <strain evidence="5">L227-S17</strain>
    </source>
</reference>
<name>A0A8T7M1A5_9CHLR</name>
<feature type="repeat" description="NHL" evidence="2">
    <location>
        <begin position="505"/>
        <end position="541"/>
    </location>
</feature>
<dbReference type="AlphaFoldDB" id="A0A8T7M1A5"/>
<dbReference type="PANTHER" id="PTHR24104">
    <property type="entry name" value="E3 UBIQUITIN-PROTEIN LIGASE NHLRC1-RELATED"/>
    <property type="match status" value="1"/>
</dbReference>
<proteinExistence type="predicted"/>
<dbReference type="InterPro" id="IPR001258">
    <property type="entry name" value="NHL_repeat"/>
</dbReference>
<feature type="repeat" description="NHL" evidence="2">
    <location>
        <begin position="253"/>
        <end position="294"/>
    </location>
</feature>
<dbReference type="PANTHER" id="PTHR24104:SF25">
    <property type="entry name" value="PROTEIN LIN-41"/>
    <property type="match status" value="1"/>
</dbReference>
<evidence type="ECO:0008006" key="8">
    <source>
        <dbReference type="Google" id="ProtNLM"/>
    </source>
</evidence>
<keyword evidence="3" id="KW-1133">Transmembrane helix</keyword>
<protein>
    <recommendedName>
        <fullName evidence="8">SMP-30/Gluconolactonase/LRE-like region domain-containing protein</fullName>
    </recommendedName>
</protein>
<dbReference type="PROSITE" id="PS51125">
    <property type="entry name" value="NHL"/>
    <property type="match status" value="4"/>
</dbReference>
<feature type="transmembrane region" description="Helical" evidence="3">
    <location>
        <begin position="20"/>
        <end position="42"/>
    </location>
</feature>
<dbReference type="EMBL" id="CP128399">
    <property type="protein sequence ID" value="WJW66062.1"/>
    <property type="molecule type" value="Genomic_DNA"/>
</dbReference>
<keyword evidence="3" id="KW-0472">Membrane</keyword>
<dbReference type="InterPro" id="IPR011042">
    <property type="entry name" value="6-blade_b-propeller_TolB-like"/>
</dbReference>
<dbReference type="SUPFAM" id="SSF101898">
    <property type="entry name" value="NHL repeat"/>
    <property type="match status" value="2"/>
</dbReference>
<dbReference type="Gene3D" id="2.40.10.500">
    <property type="match status" value="4"/>
</dbReference>
<evidence type="ECO:0000313" key="6">
    <source>
        <dbReference type="Proteomes" id="UP000521676"/>
    </source>
</evidence>
<evidence type="ECO:0000256" key="1">
    <source>
        <dbReference type="ARBA" id="ARBA00022737"/>
    </source>
</evidence>
<evidence type="ECO:0000313" key="4">
    <source>
        <dbReference type="EMBL" id="NWJ46692.1"/>
    </source>
</evidence>
<accession>A0A8T7M1A5</accession>
<organism evidence="4 6">
    <name type="scientific">Candidatus Chlorohelix allophototropha</name>
    <dbReference type="NCBI Taxonomy" id="3003348"/>
    <lineage>
        <taxon>Bacteria</taxon>
        <taxon>Bacillati</taxon>
        <taxon>Chloroflexota</taxon>
        <taxon>Chloroflexia</taxon>
        <taxon>Candidatus Chloroheliales</taxon>
        <taxon>Candidatus Chloroheliaceae</taxon>
        <taxon>Candidatus Chlorohelix</taxon>
    </lineage>
</organism>
<dbReference type="RefSeq" id="WP_341467944.1">
    <property type="nucleotide sequence ID" value="NZ_CP128399.1"/>
</dbReference>
<keyword evidence="1" id="KW-0677">Repeat</keyword>
<gene>
    <name evidence="4" type="ORF">HXX08_12500</name>
    <name evidence="5" type="ORF">OZ401_001845</name>
</gene>
<dbReference type="InterPro" id="IPR050952">
    <property type="entry name" value="TRIM-NHL_E3_ligases"/>
</dbReference>
<feature type="repeat" description="NHL" evidence="2">
    <location>
        <begin position="189"/>
        <end position="232"/>
    </location>
</feature>
<dbReference type="Pfam" id="PF01436">
    <property type="entry name" value="NHL"/>
    <property type="match status" value="5"/>
</dbReference>
<keyword evidence="7" id="KW-1185">Reference proteome</keyword>
<evidence type="ECO:0000313" key="5">
    <source>
        <dbReference type="EMBL" id="WJW66062.1"/>
    </source>
</evidence>